<organism evidence="12 13">
    <name type="scientific">Agrococcus casei LMG 22410</name>
    <dbReference type="NCBI Taxonomy" id="1255656"/>
    <lineage>
        <taxon>Bacteria</taxon>
        <taxon>Bacillati</taxon>
        <taxon>Actinomycetota</taxon>
        <taxon>Actinomycetes</taxon>
        <taxon>Micrococcales</taxon>
        <taxon>Microbacteriaceae</taxon>
        <taxon>Agrococcus</taxon>
    </lineage>
</organism>
<evidence type="ECO:0000313" key="13">
    <source>
        <dbReference type="Proteomes" id="UP000195787"/>
    </source>
</evidence>
<dbReference type="InterPro" id="IPR016152">
    <property type="entry name" value="PTrfase/Anion_transptr"/>
</dbReference>
<comment type="function">
    <text evidence="8">The phosphoenolpyruvate-dependent sugar phosphotransferase system (sugar PTS), a major carbohydrate active transport system, catalyzes the phosphorylation of incoming sugar substrates concomitantly with their translocation across the cell membrane. The enzyme II UlaABC PTS system is involved in ascorbate transport.</text>
</comment>
<name>A0A1R4FDF3_9MICO</name>
<evidence type="ECO:0000256" key="7">
    <source>
        <dbReference type="ARBA" id="ARBA00022777"/>
    </source>
</evidence>
<evidence type="ECO:0000256" key="4">
    <source>
        <dbReference type="ARBA" id="ARBA00022553"/>
    </source>
</evidence>
<dbReference type="Gene3D" id="3.40.930.10">
    <property type="entry name" value="Mannitol-specific EII, Chain A"/>
    <property type="match status" value="1"/>
</dbReference>
<dbReference type="RefSeq" id="WP_086991244.1">
    <property type="nucleotide sequence ID" value="NZ_FUHU01000020.1"/>
</dbReference>
<dbReference type="CDD" id="cd00211">
    <property type="entry name" value="PTS_IIA_fru"/>
    <property type="match status" value="1"/>
</dbReference>
<sequence>MSVTVATATYASGVYAPSWEEAVRAAGLDLVNAHAVGPAYIDEMLQIIDNYGPYCVVAPGVAVPHANASSLVRKDGVAVLALEEPVRFGHPHNDPVRLIVGIAATTAKRHITMLAGLAKSLDAPGVVNQIVAAGSRKEALELLGVKVRA</sequence>
<dbReference type="InterPro" id="IPR051351">
    <property type="entry name" value="Ascorbate-PTS_EIIA_comp"/>
</dbReference>
<evidence type="ECO:0000256" key="10">
    <source>
        <dbReference type="ARBA" id="ARBA00042072"/>
    </source>
</evidence>
<proteinExistence type="predicted"/>
<dbReference type="PROSITE" id="PS51094">
    <property type="entry name" value="PTS_EIIA_TYPE_2"/>
    <property type="match status" value="1"/>
</dbReference>
<evidence type="ECO:0000256" key="2">
    <source>
        <dbReference type="ARBA" id="ARBA00022448"/>
    </source>
</evidence>
<dbReference type="GO" id="GO:0009401">
    <property type="term" value="P:phosphoenolpyruvate-dependent sugar phosphotransferase system"/>
    <property type="evidence" value="ECO:0007669"/>
    <property type="project" value="UniProtKB-KW"/>
</dbReference>
<evidence type="ECO:0000256" key="3">
    <source>
        <dbReference type="ARBA" id="ARBA00022490"/>
    </source>
</evidence>
<protein>
    <recommendedName>
        <fullName evidence="9">Ascorbate-specific PTS system EIIA component</fullName>
    </recommendedName>
    <alternativeName>
        <fullName evidence="10">Ascorbate-specific phosphotransferase enzyme IIA component</fullName>
    </alternativeName>
</protein>
<dbReference type="PANTHER" id="PTHR36203:SF1">
    <property type="entry name" value="ASCORBATE-SPECIFIC PTS SYSTEM EIIA COMPONENT"/>
    <property type="match status" value="1"/>
</dbReference>
<dbReference type="GO" id="GO:0005737">
    <property type="term" value="C:cytoplasm"/>
    <property type="evidence" value="ECO:0007669"/>
    <property type="project" value="UniProtKB-SubCell"/>
</dbReference>
<keyword evidence="3" id="KW-0963">Cytoplasm</keyword>
<dbReference type="PROSITE" id="PS00372">
    <property type="entry name" value="PTS_EIIA_TYPE_2_HIS"/>
    <property type="match status" value="1"/>
</dbReference>
<dbReference type="Pfam" id="PF00359">
    <property type="entry name" value="PTS_EIIA_2"/>
    <property type="match status" value="1"/>
</dbReference>
<evidence type="ECO:0000256" key="9">
    <source>
        <dbReference type="ARBA" id="ARBA00041175"/>
    </source>
</evidence>
<dbReference type="Proteomes" id="UP000195787">
    <property type="component" value="Unassembled WGS sequence"/>
</dbReference>
<dbReference type="PANTHER" id="PTHR36203">
    <property type="entry name" value="ASCORBATE-SPECIFIC PTS SYSTEM EIIA COMPONENT"/>
    <property type="match status" value="1"/>
</dbReference>
<dbReference type="EMBL" id="FUHU01000020">
    <property type="protein sequence ID" value="SJM53928.1"/>
    <property type="molecule type" value="Genomic_DNA"/>
</dbReference>
<keyword evidence="5" id="KW-0808">Transferase</keyword>
<evidence type="ECO:0000256" key="8">
    <source>
        <dbReference type="ARBA" id="ARBA00037387"/>
    </source>
</evidence>
<keyword evidence="13" id="KW-1185">Reference proteome</keyword>
<keyword evidence="4" id="KW-0597">Phosphoprotein</keyword>
<dbReference type="AlphaFoldDB" id="A0A1R4FDF3"/>
<keyword evidence="7" id="KW-0418">Kinase</keyword>
<evidence type="ECO:0000256" key="6">
    <source>
        <dbReference type="ARBA" id="ARBA00022683"/>
    </source>
</evidence>
<accession>A0A1R4FDF3</accession>
<comment type="subcellular location">
    <subcellularLocation>
        <location evidence="1">Cytoplasm</location>
    </subcellularLocation>
</comment>
<evidence type="ECO:0000256" key="1">
    <source>
        <dbReference type="ARBA" id="ARBA00004496"/>
    </source>
</evidence>
<dbReference type="GO" id="GO:0016301">
    <property type="term" value="F:kinase activity"/>
    <property type="evidence" value="ECO:0007669"/>
    <property type="project" value="UniProtKB-KW"/>
</dbReference>
<evidence type="ECO:0000259" key="11">
    <source>
        <dbReference type="PROSITE" id="PS51094"/>
    </source>
</evidence>
<dbReference type="SUPFAM" id="SSF55804">
    <property type="entry name" value="Phoshotransferase/anion transport protein"/>
    <property type="match status" value="1"/>
</dbReference>
<dbReference type="GeneID" id="303172369"/>
<reference evidence="12 13" key="1">
    <citation type="submission" date="2017-02" db="EMBL/GenBank/DDBJ databases">
        <authorList>
            <person name="Peterson S.W."/>
        </authorList>
    </citation>
    <scope>NUCLEOTIDE SEQUENCE [LARGE SCALE GENOMIC DNA]</scope>
    <source>
        <strain evidence="12 13">LMG 22410</strain>
    </source>
</reference>
<evidence type="ECO:0000256" key="5">
    <source>
        <dbReference type="ARBA" id="ARBA00022679"/>
    </source>
</evidence>
<keyword evidence="2" id="KW-0813">Transport</keyword>
<dbReference type="OrthoDB" id="1634238at2"/>
<evidence type="ECO:0000313" key="12">
    <source>
        <dbReference type="EMBL" id="SJM53928.1"/>
    </source>
</evidence>
<gene>
    <name evidence="12" type="ORF">CZ674_04000</name>
</gene>
<keyword evidence="6" id="KW-0598">Phosphotransferase system</keyword>
<dbReference type="InterPro" id="IPR002178">
    <property type="entry name" value="PTS_EIIA_type-2_dom"/>
</dbReference>
<feature type="domain" description="PTS EIIA type-2" evidence="11">
    <location>
        <begin position="3"/>
        <end position="146"/>
    </location>
</feature>